<feature type="binding site" evidence="6">
    <location>
        <position position="188"/>
    </location>
    <ligand>
        <name>ATP</name>
        <dbReference type="ChEBI" id="CHEBI:30616"/>
    </ligand>
</feature>
<feature type="non-terminal residue" evidence="8">
    <location>
        <position position="665"/>
    </location>
</feature>
<dbReference type="EMBL" id="BTSX01000002">
    <property type="protein sequence ID" value="GMS86551.1"/>
    <property type="molecule type" value="Genomic_DNA"/>
</dbReference>
<dbReference type="Gene3D" id="1.10.510.10">
    <property type="entry name" value="Transferase(Phosphotransferase) domain 1"/>
    <property type="match status" value="2"/>
</dbReference>
<evidence type="ECO:0000313" key="8">
    <source>
        <dbReference type="EMBL" id="GMS86551.1"/>
    </source>
</evidence>
<dbReference type="InterPro" id="IPR000719">
    <property type="entry name" value="Prot_kinase_dom"/>
</dbReference>
<evidence type="ECO:0000256" key="2">
    <source>
        <dbReference type="ARBA" id="ARBA00022741"/>
    </source>
</evidence>
<dbReference type="GO" id="GO:0005737">
    <property type="term" value="C:cytoplasm"/>
    <property type="evidence" value="ECO:0007669"/>
    <property type="project" value="TreeGrafter"/>
</dbReference>
<dbReference type="PANTHER" id="PTHR11042:SF91">
    <property type="entry name" value="EUKARYOTIC TRANSLATION INITIATION FACTOR 2-ALPHA KINASE"/>
    <property type="match status" value="1"/>
</dbReference>
<dbReference type="GO" id="GO:0005524">
    <property type="term" value="F:ATP binding"/>
    <property type="evidence" value="ECO:0007669"/>
    <property type="project" value="UniProtKB-UniRule"/>
</dbReference>
<evidence type="ECO:0000256" key="3">
    <source>
        <dbReference type="ARBA" id="ARBA00022777"/>
    </source>
</evidence>
<evidence type="ECO:0000256" key="5">
    <source>
        <dbReference type="ARBA" id="ARBA00037982"/>
    </source>
</evidence>
<gene>
    <name evidence="8" type="ORF">PENTCL1PPCAC_8726</name>
</gene>
<keyword evidence="1" id="KW-0808">Transferase</keyword>
<evidence type="ECO:0000256" key="6">
    <source>
        <dbReference type="PROSITE-ProRule" id="PRU10141"/>
    </source>
</evidence>
<name>A0AAV5STR3_9BILA</name>
<dbReference type="FunFam" id="1.10.510.10:FF:001020">
    <property type="entry name" value="Transmembrane ion channel"/>
    <property type="match status" value="1"/>
</dbReference>
<dbReference type="InterPro" id="IPR008271">
    <property type="entry name" value="Ser/Thr_kinase_AS"/>
</dbReference>
<feature type="domain" description="Protein kinase" evidence="7">
    <location>
        <begin position="497"/>
        <end position="665"/>
    </location>
</feature>
<evidence type="ECO:0000313" key="9">
    <source>
        <dbReference type="Proteomes" id="UP001432027"/>
    </source>
</evidence>
<dbReference type="GO" id="GO:0005634">
    <property type="term" value="C:nucleus"/>
    <property type="evidence" value="ECO:0007669"/>
    <property type="project" value="TreeGrafter"/>
</dbReference>
<comment type="similarity">
    <text evidence="5">Belongs to the protein kinase superfamily. Ser/Thr protein kinase family. GCN2 subfamily.</text>
</comment>
<keyword evidence="4 6" id="KW-0067">ATP-binding</keyword>
<dbReference type="PROSITE" id="PS00108">
    <property type="entry name" value="PROTEIN_KINASE_ST"/>
    <property type="match status" value="1"/>
</dbReference>
<evidence type="ECO:0000256" key="1">
    <source>
        <dbReference type="ARBA" id="ARBA00022679"/>
    </source>
</evidence>
<organism evidence="8 9">
    <name type="scientific">Pristionchus entomophagus</name>
    <dbReference type="NCBI Taxonomy" id="358040"/>
    <lineage>
        <taxon>Eukaryota</taxon>
        <taxon>Metazoa</taxon>
        <taxon>Ecdysozoa</taxon>
        <taxon>Nematoda</taxon>
        <taxon>Chromadorea</taxon>
        <taxon>Rhabditida</taxon>
        <taxon>Rhabditina</taxon>
        <taxon>Diplogasteromorpha</taxon>
        <taxon>Diplogasteroidea</taxon>
        <taxon>Neodiplogasteridae</taxon>
        <taxon>Pristionchus</taxon>
    </lineage>
</organism>
<dbReference type="Gene3D" id="3.30.200.20">
    <property type="entry name" value="Phosphorylase Kinase, domain 1"/>
    <property type="match status" value="2"/>
</dbReference>
<dbReference type="SMART" id="SM00220">
    <property type="entry name" value="S_TKc"/>
    <property type="match status" value="1"/>
</dbReference>
<dbReference type="PROSITE" id="PS50011">
    <property type="entry name" value="PROTEIN_KINASE_DOM"/>
    <property type="match status" value="2"/>
</dbReference>
<keyword evidence="3" id="KW-0418">Kinase</keyword>
<dbReference type="AlphaFoldDB" id="A0AAV5STR3"/>
<dbReference type="Proteomes" id="UP001432027">
    <property type="component" value="Unassembled WGS sequence"/>
</dbReference>
<dbReference type="PANTHER" id="PTHR11042">
    <property type="entry name" value="EUKARYOTIC TRANSLATION INITIATION FACTOR 2-ALPHA KINASE EIF2-ALPHA KINASE -RELATED"/>
    <property type="match status" value="1"/>
</dbReference>
<sequence>NADVCDKSTSSIIDLDGNSANEENRELIAVQLPEEKLASGLSQSDSTEMMSVAEFDRWRRSRKESRNPFEDIKCWCNECGGPINPSKGGRYRCPLCDYDNLCVDCVGMHVHDCHIDHVDSLEELGEGQDEVDHESFKIFQHQRLTLRSADFESEFDTKFQPIGILGRGTFGCVFKAQNKLDEFKYAVKRIPVQGREMDLKKALLEVQAMANFKHPGIIQYNHSWMEKPPDGFQRWHDEKMLYELKSNEYFVYKKNCSFLYIQMELCNSSLAAWLSENTNRDVDKIKSWFCEIVSAVDYVHAMGKIHRDLKPCNILLGCDGQLKVCDLGIVTNLAFGNEEEELGDSIERTFAKGTPKYMAPEQFYWEYSHKVDIFALGLILAEMCVVMSDEKADEVFNNYRENTCNSILDHIPEVKEFVAWLTKYAESDRPECTEILDHSFLKSIAIMRVNNSQSVNHNALHREFDQLDDASPNNRSREPIMLPNCIAIFESEFLKKFVPISIIGGGSYSTVFKAHNLLDDRMYAVKRVSTNRDASEYFDEVRALAPLKHEGIIGYNSVWKEEPPAGWQHHADRVISKKMYHDESDMLSLSRKYDVFVYCQMELFFHSLDGWLYANEERDLIQAKLWFKQLTEAVSYLHSMNMIHRDIKPSNIFFGGNGRLIIGDL</sequence>
<proteinExistence type="inferred from homology"/>
<accession>A0AAV5STR3</accession>
<keyword evidence="2 6" id="KW-0547">Nucleotide-binding</keyword>
<feature type="non-terminal residue" evidence="8">
    <location>
        <position position="1"/>
    </location>
</feature>
<evidence type="ECO:0000256" key="4">
    <source>
        <dbReference type="ARBA" id="ARBA00022840"/>
    </source>
</evidence>
<dbReference type="Pfam" id="PF00069">
    <property type="entry name" value="Pkinase"/>
    <property type="match status" value="2"/>
</dbReference>
<keyword evidence="9" id="KW-1185">Reference proteome</keyword>
<dbReference type="GO" id="GO:0004694">
    <property type="term" value="F:eukaryotic translation initiation factor 2alpha kinase activity"/>
    <property type="evidence" value="ECO:0007669"/>
    <property type="project" value="TreeGrafter"/>
</dbReference>
<dbReference type="FunFam" id="3.30.200.20:FF:000706">
    <property type="entry name" value="Protein kinase"/>
    <property type="match status" value="1"/>
</dbReference>
<feature type="domain" description="Protein kinase" evidence="7">
    <location>
        <begin position="159"/>
        <end position="441"/>
    </location>
</feature>
<dbReference type="InterPro" id="IPR011009">
    <property type="entry name" value="Kinase-like_dom_sf"/>
</dbReference>
<comment type="caution">
    <text evidence="8">The sequence shown here is derived from an EMBL/GenBank/DDBJ whole genome shotgun (WGS) entry which is preliminary data.</text>
</comment>
<dbReference type="SUPFAM" id="SSF56112">
    <property type="entry name" value="Protein kinase-like (PK-like)"/>
    <property type="match status" value="2"/>
</dbReference>
<evidence type="ECO:0000259" key="7">
    <source>
        <dbReference type="PROSITE" id="PS50011"/>
    </source>
</evidence>
<dbReference type="InterPro" id="IPR050339">
    <property type="entry name" value="CC_SR_Kinase"/>
</dbReference>
<feature type="binding site" evidence="6">
    <location>
        <position position="526"/>
    </location>
    <ligand>
        <name>ATP</name>
        <dbReference type="ChEBI" id="CHEBI:30616"/>
    </ligand>
</feature>
<reference evidence="8" key="1">
    <citation type="submission" date="2023-10" db="EMBL/GenBank/DDBJ databases">
        <title>Genome assembly of Pristionchus species.</title>
        <authorList>
            <person name="Yoshida K."/>
            <person name="Sommer R.J."/>
        </authorList>
    </citation>
    <scope>NUCLEOTIDE SEQUENCE</scope>
    <source>
        <strain evidence="8">RS0144</strain>
    </source>
</reference>
<dbReference type="InterPro" id="IPR017441">
    <property type="entry name" value="Protein_kinase_ATP_BS"/>
</dbReference>
<dbReference type="PROSITE" id="PS00107">
    <property type="entry name" value="PROTEIN_KINASE_ATP"/>
    <property type="match status" value="2"/>
</dbReference>
<protein>
    <recommendedName>
        <fullName evidence="7">Protein kinase domain-containing protein</fullName>
    </recommendedName>
</protein>